<reference evidence="2 3" key="1">
    <citation type="submission" date="2017-07" db="EMBL/GenBank/DDBJ databases">
        <title>Genome Sequence of Antarctobacter heliothermus Strain SMS3 Isolated from a culture of the Diatom Skeletonema marinoi.</title>
        <authorList>
            <person name="Topel M."/>
            <person name="Pinder M.I.M."/>
            <person name="Johansson O.N."/>
            <person name="Kourtchenko O."/>
            <person name="Godhe A."/>
            <person name="Clarke A.K."/>
        </authorList>
    </citation>
    <scope>NUCLEOTIDE SEQUENCE [LARGE SCALE GENOMIC DNA]</scope>
    <source>
        <strain evidence="2 3">SMS3</strain>
    </source>
</reference>
<dbReference type="RefSeq" id="WP_094037166.1">
    <property type="nucleotide sequence ID" value="NZ_CP022540.1"/>
</dbReference>
<feature type="domain" description="(S)-ureidoglycine aminohydrolase cupin" evidence="1">
    <location>
        <begin position="49"/>
        <end position="115"/>
    </location>
</feature>
<evidence type="ECO:0000259" key="1">
    <source>
        <dbReference type="Pfam" id="PF05899"/>
    </source>
</evidence>
<dbReference type="AlphaFoldDB" id="A0A222E6R2"/>
<dbReference type="SUPFAM" id="SSF51182">
    <property type="entry name" value="RmlC-like cupins"/>
    <property type="match status" value="1"/>
</dbReference>
<dbReference type="EMBL" id="CP022540">
    <property type="protein sequence ID" value="ASP21810.1"/>
    <property type="molecule type" value="Genomic_DNA"/>
</dbReference>
<dbReference type="OrthoDB" id="9799053at2"/>
<dbReference type="InterPro" id="IPR011051">
    <property type="entry name" value="RmlC_Cupin_sf"/>
</dbReference>
<dbReference type="PANTHER" id="PTHR40943:SF1">
    <property type="entry name" value="CYTOPLASMIC PROTEIN"/>
    <property type="match status" value="1"/>
</dbReference>
<dbReference type="Pfam" id="PF05899">
    <property type="entry name" value="Cupin_3"/>
    <property type="match status" value="1"/>
</dbReference>
<proteinExistence type="predicted"/>
<evidence type="ECO:0000313" key="2">
    <source>
        <dbReference type="EMBL" id="ASP21810.1"/>
    </source>
</evidence>
<dbReference type="InterPro" id="IPR014710">
    <property type="entry name" value="RmlC-like_jellyroll"/>
</dbReference>
<dbReference type="InterPro" id="IPR008579">
    <property type="entry name" value="UGlyAH_Cupin_dom"/>
</dbReference>
<dbReference type="PANTHER" id="PTHR40943">
    <property type="entry name" value="CYTOPLASMIC PROTEIN-RELATED"/>
    <property type="match status" value="1"/>
</dbReference>
<dbReference type="Gene3D" id="2.60.120.10">
    <property type="entry name" value="Jelly Rolls"/>
    <property type="match status" value="1"/>
</dbReference>
<gene>
    <name evidence="2" type="ORF">ANTHELSMS3_03159</name>
</gene>
<dbReference type="Proteomes" id="UP000203589">
    <property type="component" value="Chromosome"/>
</dbReference>
<accession>A0A222E6R2</accession>
<keyword evidence="3" id="KW-1185">Reference proteome</keyword>
<organism evidence="2 3">
    <name type="scientific">Antarctobacter heliothermus</name>
    <dbReference type="NCBI Taxonomy" id="74033"/>
    <lineage>
        <taxon>Bacteria</taxon>
        <taxon>Pseudomonadati</taxon>
        <taxon>Pseudomonadota</taxon>
        <taxon>Alphaproteobacteria</taxon>
        <taxon>Rhodobacterales</taxon>
        <taxon>Roseobacteraceae</taxon>
        <taxon>Antarctobacter</taxon>
    </lineage>
</organism>
<protein>
    <submittedName>
        <fullName evidence="2">Cupin</fullName>
    </submittedName>
</protein>
<sequence length="119" mass="13709">MTTPVKFSANGPRGWAAEADIPLETAKLIEGNAMGHDHIYFSRGAPEVRAGIWRAEPYTDFYEDYPCDEFMYVLEGSVTLENDEFSETYRKGDAFLVPKGFRGYWKQTEPMLKYYVMID</sequence>
<evidence type="ECO:0000313" key="3">
    <source>
        <dbReference type="Proteomes" id="UP000203589"/>
    </source>
</evidence>
<name>A0A222E6R2_9RHOB</name>
<dbReference type="KEGG" id="aht:ANTHELSMS3_03159"/>